<dbReference type="PIRSF" id="PIRSF038953">
    <property type="entry name" value="SigI"/>
    <property type="match status" value="1"/>
</dbReference>
<reference evidence="8" key="1">
    <citation type="submission" date="2022-01" db="EMBL/GenBank/DDBJ databases">
        <authorList>
            <person name="Criscuolo A."/>
        </authorList>
    </citation>
    <scope>NUCLEOTIDE SEQUENCE</scope>
    <source>
        <strain evidence="8">CIP111893</strain>
    </source>
</reference>
<gene>
    <name evidence="6 8" type="primary">sigI</name>
    <name evidence="8" type="ORF">PAECIP111893_00152</name>
</gene>
<comment type="similarity">
    <text evidence="6">Belongs to the sigma-70 factor family. SigI subfamily.</text>
</comment>
<dbReference type="HAMAP" id="MF_02064">
    <property type="entry name" value="Sigma70_SigI"/>
    <property type="match status" value="1"/>
</dbReference>
<protein>
    <recommendedName>
        <fullName evidence="6">RNA polymerase sigma factor SigI</fullName>
    </recommendedName>
</protein>
<dbReference type="InterPro" id="IPR013325">
    <property type="entry name" value="RNA_pol_sigma_r2"/>
</dbReference>
<feature type="short sequence motif" description="Polymerase core binding" evidence="6">
    <location>
        <begin position="70"/>
        <end position="83"/>
    </location>
</feature>
<keyword evidence="6" id="KW-0346">Stress response</keyword>
<comment type="activity regulation">
    <text evidence="6">Negatively regulated by the anti-sigma-I factor RsgI.</text>
</comment>
<dbReference type="Proteomes" id="UP000838686">
    <property type="component" value="Unassembled WGS sequence"/>
</dbReference>
<evidence type="ECO:0000313" key="8">
    <source>
        <dbReference type="EMBL" id="CAH1190069.1"/>
    </source>
</evidence>
<evidence type="ECO:0000259" key="7">
    <source>
        <dbReference type="Pfam" id="PF04542"/>
    </source>
</evidence>
<keyword evidence="1 6" id="KW-0963">Cytoplasm</keyword>
<comment type="function">
    <text evidence="6">Sigma factors are initiation factors that promote the attachment of RNA polymerase to specific initiation sites and are then released.</text>
</comment>
<evidence type="ECO:0000313" key="9">
    <source>
        <dbReference type="Proteomes" id="UP000838686"/>
    </source>
</evidence>
<dbReference type="EMBL" id="CAKMMF010000001">
    <property type="protein sequence ID" value="CAH1190069.1"/>
    <property type="molecule type" value="Genomic_DNA"/>
</dbReference>
<feature type="DNA-binding region" description="H-T-H motif" evidence="6">
    <location>
        <begin position="216"/>
        <end position="235"/>
    </location>
</feature>
<evidence type="ECO:0000256" key="4">
    <source>
        <dbReference type="ARBA" id="ARBA00023125"/>
    </source>
</evidence>
<dbReference type="RefSeq" id="WP_236338331.1">
    <property type="nucleotide sequence ID" value="NZ_CAKMMF010000001.1"/>
</dbReference>
<proteinExistence type="inferred from homology"/>
<keyword evidence="4 6" id="KW-0238">DNA-binding</keyword>
<evidence type="ECO:0000256" key="2">
    <source>
        <dbReference type="ARBA" id="ARBA00023015"/>
    </source>
</evidence>
<evidence type="ECO:0000256" key="6">
    <source>
        <dbReference type="HAMAP-Rule" id="MF_02064"/>
    </source>
</evidence>
<keyword evidence="2 6" id="KW-0805">Transcription regulation</keyword>
<organism evidence="8 9">
    <name type="scientific">Paenibacillus plantiphilus</name>
    <dbReference type="NCBI Taxonomy" id="2905650"/>
    <lineage>
        <taxon>Bacteria</taxon>
        <taxon>Bacillati</taxon>
        <taxon>Bacillota</taxon>
        <taxon>Bacilli</taxon>
        <taxon>Bacillales</taxon>
        <taxon>Paenibacillaceae</taxon>
        <taxon>Paenibacillus</taxon>
    </lineage>
</organism>
<dbReference type="NCBIfam" id="NF006176">
    <property type="entry name" value="PRK08311.2-4"/>
    <property type="match status" value="1"/>
</dbReference>
<comment type="subcellular location">
    <subcellularLocation>
        <location evidence="6">Cytoplasm</location>
    </subcellularLocation>
</comment>
<dbReference type="Pfam" id="PF04542">
    <property type="entry name" value="Sigma70_r2"/>
    <property type="match status" value="1"/>
</dbReference>
<dbReference type="InterPro" id="IPR014284">
    <property type="entry name" value="RNA_pol_sigma-70_dom"/>
</dbReference>
<name>A0ABN8FWD4_9BACL</name>
<comment type="caution">
    <text evidence="8">The sequence shown here is derived from an EMBL/GenBank/DDBJ whole genome shotgun (WGS) entry which is preliminary data.</text>
</comment>
<evidence type="ECO:0000256" key="5">
    <source>
        <dbReference type="ARBA" id="ARBA00023163"/>
    </source>
</evidence>
<dbReference type="NCBIfam" id="TIGR02895">
    <property type="entry name" value="spore_sigI"/>
    <property type="match status" value="1"/>
</dbReference>
<keyword evidence="9" id="KW-1185">Reference proteome</keyword>
<dbReference type="InterPro" id="IPR007627">
    <property type="entry name" value="RNA_pol_sigma70_r2"/>
</dbReference>
<keyword evidence="5 6" id="KW-0804">Transcription</keyword>
<dbReference type="NCBIfam" id="TIGR02937">
    <property type="entry name" value="sigma70-ECF"/>
    <property type="match status" value="1"/>
</dbReference>
<sequence>MLLVLFKRLFGKNGSAQSPPDDERDAPEARVERIRAGEDSRDAFIAAYKPYIAKVTSRFCKRYIDPSRDDEFSIALSAFDEAINQFSSHAGKSFLGFAETVIRRRLIDYVRREQRHTRSVPYSAFDHTDEEDQTINSIELKEAISRYNIDQEAEARRLEIAEYNLCLNGYGIAFSQLPDLSPKHADSRELLMSISRNFAADSSLFEPFAITQKLPIKELCALAGVSRKTIERNRKYIIAIALLHKGEYPYLQAYLQPLLSVEEDVEEEKEVRA</sequence>
<keyword evidence="3 6" id="KW-0731">Sigma factor</keyword>
<dbReference type="Gene3D" id="1.10.1740.10">
    <property type="match status" value="1"/>
</dbReference>
<feature type="domain" description="RNA polymerase sigma-70 region 2" evidence="7">
    <location>
        <begin position="45"/>
        <end position="115"/>
    </location>
</feature>
<dbReference type="InterPro" id="IPR014244">
    <property type="entry name" value="RNA_pol_sigma-I"/>
</dbReference>
<accession>A0ABN8FWD4</accession>
<evidence type="ECO:0000256" key="3">
    <source>
        <dbReference type="ARBA" id="ARBA00023082"/>
    </source>
</evidence>
<dbReference type="SUPFAM" id="SSF88946">
    <property type="entry name" value="Sigma2 domain of RNA polymerase sigma factors"/>
    <property type="match status" value="1"/>
</dbReference>
<comment type="subunit">
    <text evidence="6">Interacts with RsgI.</text>
</comment>
<evidence type="ECO:0000256" key="1">
    <source>
        <dbReference type="ARBA" id="ARBA00022490"/>
    </source>
</evidence>